<dbReference type="EMBL" id="JASBWU010000002">
    <property type="protein sequence ID" value="KAJ9124129.1"/>
    <property type="molecule type" value="Genomic_DNA"/>
</dbReference>
<reference evidence="1" key="1">
    <citation type="submission" date="2023-04" db="EMBL/GenBank/DDBJ databases">
        <title>Draft Genome sequencing of Naganishia species isolated from polar environments using Oxford Nanopore Technology.</title>
        <authorList>
            <person name="Leo P."/>
            <person name="Venkateswaran K."/>
        </authorList>
    </citation>
    <scope>NUCLEOTIDE SEQUENCE</scope>
    <source>
        <strain evidence="1">MNA-CCFEE 5425</strain>
    </source>
</reference>
<keyword evidence="2" id="KW-1185">Reference proteome</keyword>
<name>A0ACC2XL15_9TREE</name>
<protein>
    <submittedName>
        <fullName evidence="1">Uncharacterized protein</fullName>
    </submittedName>
</protein>
<accession>A0ACC2XL15</accession>
<evidence type="ECO:0000313" key="2">
    <source>
        <dbReference type="Proteomes" id="UP001243375"/>
    </source>
</evidence>
<evidence type="ECO:0000313" key="1">
    <source>
        <dbReference type="EMBL" id="KAJ9124129.1"/>
    </source>
</evidence>
<comment type="caution">
    <text evidence="1">The sequence shown here is derived from an EMBL/GenBank/DDBJ whole genome shotgun (WGS) entry which is preliminary data.</text>
</comment>
<sequence>MEGLIDNAKKFMASEEGQKMQSTFQQQGGADIDQFLGQGRGSSGENVLSNDTNNDSYRSQGDAGNQYTEQNQTRERSDRDDSSASSGTRGQRGDTGVVGDASKAEARERDNDYSGYSGEDCELKFLIGLYFSAKSAHRLMDNQLGADKPASGEGGQGQGRTDDNDNNYDGARGASGFDASGTSTPAYRQEDDYEDGNRGGKTQGGGSYGTRMETTLPRWTSTTRCTNSTTRNKVKSGMV</sequence>
<organism evidence="1 2">
    <name type="scientific">Naganishia vaughanmartiniae</name>
    <dbReference type="NCBI Taxonomy" id="1424756"/>
    <lineage>
        <taxon>Eukaryota</taxon>
        <taxon>Fungi</taxon>
        <taxon>Dikarya</taxon>
        <taxon>Basidiomycota</taxon>
        <taxon>Agaricomycotina</taxon>
        <taxon>Tremellomycetes</taxon>
        <taxon>Filobasidiales</taxon>
        <taxon>Filobasidiaceae</taxon>
        <taxon>Naganishia</taxon>
    </lineage>
</organism>
<proteinExistence type="predicted"/>
<dbReference type="Proteomes" id="UP001243375">
    <property type="component" value="Unassembled WGS sequence"/>
</dbReference>
<gene>
    <name evidence="1" type="ORF">QFC22_000925</name>
</gene>